<organism evidence="1 2">
    <name type="scientific">Acetivibrio ethanolgignens</name>
    <dbReference type="NCBI Taxonomy" id="290052"/>
    <lineage>
        <taxon>Bacteria</taxon>
        <taxon>Bacillati</taxon>
        <taxon>Bacillota</taxon>
        <taxon>Clostridia</taxon>
        <taxon>Eubacteriales</taxon>
        <taxon>Oscillospiraceae</taxon>
        <taxon>Acetivibrio</taxon>
    </lineage>
</organism>
<comment type="caution">
    <text evidence="1">The sequence shown here is derived from an EMBL/GenBank/DDBJ whole genome shotgun (WGS) entry which is preliminary data.</text>
</comment>
<keyword evidence="2" id="KW-1185">Reference proteome</keyword>
<dbReference type="EMBL" id="LNAM01000197">
    <property type="protein sequence ID" value="KSV57890.1"/>
    <property type="molecule type" value="Genomic_DNA"/>
</dbReference>
<accession>A0A0V8QBG0</accession>
<evidence type="ECO:0000313" key="1">
    <source>
        <dbReference type="EMBL" id="KSV57890.1"/>
    </source>
</evidence>
<reference evidence="1 2" key="1">
    <citation type="submission" date="2015-11" db="EMBL/GenBank/DDBJ databases">
        <title>Butyribacter intestini gen. nov., sp. nov., a butyric acid-producing bacterium of the family Lachnospiraceae isolated from the human faeces.</title>
        <authorList>
            <person name="Zou Y."/>
            <person name="Xue W."/>
            <person name="Luo G."/>
            <person name="Lv M."/>
        </authorList>
    </citation>
    <scope>NUCLEOTIDE SEQUENCE [LARGE SCALE GENOMIC DNA]</scope>
    <source>
        <strain evidence="1 2">ACET-33324</strain>
    </source>
</reference>
<protein>
    <recommendedName>
        <fullName evidence="3">Immunity protein 30 domain-containing protein</fullName>
    </recommendedName>
</protein>
<evidence type="ECO:0000313" key="2">
    <source>
        <dbReference type="Proteomes" id="UP000054874"/>
    </source>
</evidence>
<gene>
    <name evidence="1" type="ORF">ASU35_03645</name>
</gene>
<dbReference type="AlphaFoldDB" id="A0A0V8QBG0"/>
<proteinExistence type="predicted"/>
<dbReference type="Proteomes" id="UP000054874">
    <property type="component" value="Unassembled WGS sequence"/>
</dbReference>
<name>A0A0V8QBG0_9FIRM</name>
<sequence length="138" mass="16379">MSKIKKSTVFPDLWSDSWYDDGFHIAQSIMNDFSKDDWEKLSNDILNKDLEWKKKLVYCLDNQIIQEELEIIGKLLHTKDDELLEMCIDTLRSFDNEMGHLYIKMHPEIIKEAKERMDTAGNATKRMLQCFLEVFDIL</sequence>
<evidence type="ECO:0008006" key="3">
    <source>
        <dbReference type="Google" id="ProtNLM"/>
    </source>
</evidence>